<dbReference type="CDD" id="cd02440">
    <property type="entry name" value="AdoMet_MTases"/>
    <property type="match status" value="1"/>
</dbReference>
<sequence>MVHTADGSHSLHSPRFGVNYHSTHGALQESRHVFIEAGLHPLLTGYPPGQPLRILEMGFGTGLNALLVRQIARAYPDHRFYYTTFERFPVPAEVVEQLNYPEVLGVEPEFLHGLHAAPWEEAVDLDPNFTLLKRQADFLSDQSPDAEPCDLIFYDAFAPENQPELWSVEAMRHCARRLRTGGVLVTYCAKGQFKRNLRAAGFRVEALPGPPGKREMTRAHVIDLA</sequence>
<dbReference type="InterPro" id="IPR029063">
    <property type="entry name" value="SAM-dependent_MTases_sf"/>
</dbReference>
<dbReference type="GO" id="GO:0004808">
    <property type="term" value="F:tRNA (5-methylaminomethyl-2-thiouridylate)(34)-methyltransferase activity"/>
    <property type="evidence" value="ECO:0007669"/>
    <property type="project" value="InterPro"/>
</dbReference>
<protein>
    <submittedName>
        <fullName evidence="2">SAM-dependent methyltransferase</fullName>
    </submittedName>
</protein>
<dbReference type="PANTHER" id="PTHR39963">
    <property type="entry name" value="SLL0983 PROTEIN"/>
    <property type="match status" value="1"/>
</dbReference>
<organism evidence="2 3">
    <name type="scientific">Neolewinella marina</name>
    <dbReference type="NCBI Taxonomy" id="438751"/>
    <lineage>
        <taxon>Bacteria</taxon>
        <taxon>Pseudomonadati</taxon>
        <taxon>Bacteroidota</taxon>
        <taxon>Saprospiria</taxon>
        <taxon>Saprospirales</taxon>
        <taxon>Lewinellaceae</taxon>
        <taxon>Neolewinella</taxon>
    </lineage>
</organism>
<accession>A0A2G0CKP1</accession>
<dbReference type="AlphaFoldDB" id="A0A2G0CKP1"/>
<dbReference type="EMBL" id="PDLO01000001">
    <property type="protein sequence ID" value="PHL00535.1"/>
    <property type="molecule type" value="Genomic_DNA"/>
</dbReference>
<dbReference type="Gene3D" id="3.40.50.150">
    <property type="entry name" value="Vaccinia Virus protein VP39"/>
    <property type="match status" value="1"/>
</dbReference>
<dbReference type="Pfam" id="PF05430">
    <property type="entry name" value="Methyltransf_30"/>
    <property type="match status" value="1"/>
</dbReference>
<name>A0A2G0CKP1_9BACT</name>
<dbReference type="GO" id="GO:0032259">
    <property type="term" value="P:methylation"/>
    <property type="evidence" value="ECO:0007669"/>
    <property type="project" value="UniProtKB-KW"/>
</dbReference>
<dbReference type="OrthoDB" id="9786494at2"/>
<dbReference type="GO" id="GO:0016645">
    <property type="term" value="F:oxidoreductase activity, acting on the CH-NH group of donors"/>
    <property type="evidence" value="ECO:0007669"/>
    <property type="project" value="InterPro"/>
</dbReference>
<evidence type="ECO:0000313" key="3">
    <source>
        <dbReference type="Proteomes" id="UP000226437"/>
    </source>
</evidence>
<dbReference type="InterPro" id="IPR008471">
    <property type="entry name" value="MnmC-like_methylTransf"/>
</dbReference>
<dbReference type="SUPFAM" id="SSF53335">
    <property type="entry name" value="S-adenosyl-L-methionine-dependent methyltransferases"/>
    <property type="match status" value="1"/>
</dbReference>
<dbReference type="PANTHER" id="PTHR39963:SF1">
    <property type="entry name" value="MNMC-LIKE METHYLTRANSFERASE DOMAIN-CONTAINING PROTEIN"/>
    <property type="match status" value="1"/>
</dbReference>
<feature type="domain" description="MnmC-like methyltransferase" evidence="1">
    <location>
        <begin position="147"/>
        <end position="220"/>
    </location>
</feature>
<keyword evidence="3" id="KW-1185">Reference proteome</keyword>
<dbReference type="InterPro" id="IPR047785">
    <property type="entry name" value="tRNA_MNMC2"/>
</dbReference>
<proteinExistence type="predicted"/>
<dbReference type="NCBIfam" id="NF033855">
    <property type="entry name" value="tRNA_MNMC2"/>
    <property type="match status" value="1"/>
</dbReference>
<keyword evidence="2" id="KW-0808">Transferase</keyword>
<comment type="caution">
    <text evidence="2">The sequence shown here is derived from an EMBL/GenBank/DDBJ whole genome shotgun (WGS) entry which is preliminary data.</text>
</comment>
<reference evidence="2 3" key="1">
    <citation type="submission" date="2017-10" db="EMBL/GenBank/DDBJ databases">
        <title>The draft genome sequence of Lewinella marina KCTC 32374.</title>
        <authorList>
            <person name="Wang K."/>
        </authorList>
    </citation>
    <scope>NUCLEOTIDE SEQUENCE [LARGE SCALE GENOMIC DNA]</scope>
    <source>
        <strain evidence="2 3">MKG-38</strain>
    </source>
</reference>
<dbReference type="Proteomes" id="UP000226437">
    <property type="component" value="Unassembled WGS sequence"/>
</dbReference>
<evidence type="ECO:0000313" key="2">
    <source>
        <dbReference type="EMBL" id="PHL00535.1"/>
    </source>
</evidence>
<keyword evidence="2" id="KW-0489">Methyltransferase</keyword>
<evidence type="ECO:0000259" key="1">
    <source>
        <dbReference type="Pfam" id="PF05430"/>
    </source>
</evidence>
<gene>
    <name evidence="2" type="ORF">CGL56_03585</name>
</gene>